<dbReference type="GO" id="GO:0005576">
    <property type="term" value="C:extracellular region"/>
    <property type="evidence" value="ECO:0007669"/>
    <property type="project" value="UniProtKB-SubCell"/>
</dbReference>
<evidence type="ECO:0000256" key="8">
    <source>
        <dbReference type="ARBA" id="ARBA00023180"/>
    </source>
</evidence>
<feature type="signal peptide" evidence="9">
    <location>
        <begin position="1"/>
        <end position="22"/>
    </location>
</feature>
<evidence type="ECO:0000259" key="10">
    <source>
        <dbReference type="PROSITE" id="PS50234"/>
    </source>
</evidence>
<organism evidence="12 13">
    <name type="scientific">Lates calcarifer</name>
    <name type="common">Barramundi</name>
    <name type="synonym">Holocentrus calcarifer</name>
    <dbReference type="NCBI Taxonomy" id="8187"/>
    <lineage>
        <taxon>Eukaryota</taxon>
        <taxon>Metazoa</taxon>
        <taxon>Chordata</taxon>
        <taxon>Craniata</taxon>
        <taxon>Vertebrata</taxon>
        <taxon>Euteleostomi</taxon>
        <taxon>Actinopterygii</taxon>
        <taxon>Neopterygii</taxon>
        <taxon>Teleostei</taxon>
        <taxon>Neoteleostei</taxon>
        <taxon>Acanthomorphata</taxon>
        <taxon>Carangaria</taxon>
        <taxon>Carangaria incertae sedis</taxon>
        <taxon>Centropomidae</taxon>
        <taxon>Lates</taxon>
    </lineage>
</organism>
<dbReference type="InterPro" id="IPR050525">
    <property type="entry name" value="ECM_Assembly_Org"/>
</dbReference>
<dbReference type="PANTHER" id="PTHR24020">
    <property type="entry name" value="COLLAGEN ALPHA"/>
    <property type="match status" value="1"/>
</dbReference>
<dbReference type="FunFam" id="2.170.130.20:FF:000001">
    <property type="entry name" value="Cysteine-rich secretory protein LCCL domain-containing 1"/>
    <property type="match status" value="1"/>
</dbReference>
<evidence type="ECO:0000256" key="5">
    <source>
        <dbReference type="ARBA" id="ARBA00022729"/>
    </source>
</evidence>
<dbReference type="Gene3D" id="2.170.130.20">
    <property type="entry name" value="LCCL-like domain"/>
    <property type="match status" value="1"/>
</dbReference>
<dbReference type="InterPro" id="IPR036465">
    <property type="entry name" value="vWFA_dom_sf"/>
</dbReference>
<dbReference type="SMART" id="SM00603">
    <property type="entry name" value="LCCL"/>
    <property type="match status" value="1"/>
</dbReference>
<dbReference type="CTD" id="1690"/>
<dbReference type="PANTHER" id="PTHR24020:SF36">
    <property type="entry name" value="COCHLIN"/>
    <property type="match status" value="1"/>
</dbReference>
<keyword evidence="7" id="KW-1015">Disulfide bond</keyword>
<comment type="subcellular location">
    <subcellularLocation>
        <location evidence="2">Secreted</location>
    </subcellularLocation>
</comment>
<dbReference type="SUPFAM" id="SSF69848">
    <property type="entry name" value="LCCL domain"/>
    <property type="match status" value="1"/>
</dbReference>
<name>A0AAJ7PC90_LATCA</name>
<dbReference type="PROSITE" id="PS50820">
    <property type="entry name" value="LCCL"/>
    <property type="match status" value="1"/>
</dbReference>
<proteinExistence type="predicted"/>
<dbReference type="GeneID" id="108873352"/>
<reference evidence="13" key="1">
    <citation type="submission" date="2025-08" db="UniProtKB">
        <authorList>
            <consortium name="RefSeq"/>
        </authorList>
    </citation>
    <scope>IDENTIFICATION</scope>
    <source>
        <tissue evidence="13">Brain</tissue>
    </source>
</reference>
<evidence type="ECO:0000256" key="7">
    <source>
        <dbReference type="ARBA" id="ARBA00023157"/>
    </source>
</evidence>
<dbReference type="Proteomes" id="UP000694890">
    <property type="component" value="Linkage group LG19"/>
</dbReference>
<dbReference type="Pfam" id="PF00092">
    <property type="entry name" value="VWA"/>
    <property type="match status" value="2"/>
</dbReference>
<sequence>MSLLSALLPLTGLLLLISSTFGSESSVLHPVTCATRGADLAEDGVVVLCPKDCTQWRVSVFGTGVYASVSSVCGAAVHRGVLGPSGGPVKVHKLHGRHNYISSYAHGIQSQALSQWGASFSLTKPVVNPLELTSETSTTALPAAQPEKPAKKPLKKPIVKKVPVGENKDCQMDIAMVIDSSNNIGRRRFSLQKNFVSKLVATLRVGPTGPHIGLIQASDSPRTEFLLTNYTQPKDLLFAIRELAYVGGDTNTGKAIMHTAETFFVQERGGRRGHPRVMVVLVDGWPSDDLEQAGKFARDSGINVFLVSVAKPAPDELPMVRDKDFMKKAVCKDNGFFNYMIPSWFSTTKHIKTLSQRLCSLDGLLCSKTCYNSVNIGFLIDGSSSVGEANFQLVLDFLAGIANGFDISDVGAHIGAVQFTYDQRLEFGLFDHSKKEDALNAVKRIPYMSGGTATGAAILYTAEKLFKRAGPGRNFLVLVTDGQSYDDVGNPALIVQKQGITIYSVGVAWAPMEDLKVMASEPKDSHTFFTREFTGLADLVPLLVRGICRDFTEKN</sequence>
<dbReference type="PRINTS" id="PR00453">
    <property type="entry name" value="VWFADOMAIN"/>
</dbReference>
<protein>
    <recommendedName>
        <fullName evidence="3">Cochlin</fullName>
    </recommendedName>
</protein>
<evidence type="ECO:0000259" key="11">
    <source>
        <dbReference type="PROSITE" id="PS50820"/>
    </source>
</evidence>
<dbReference type="KEGG" id="lcf:108873352"/>
<dbReference type="GO" id="GO:0007605">
    <property type="term" value="P:sensory perception of sound"/>
    <property type="evidence" value="ECO:0007669"/>
    <property type="project" value="UniProtKB-ARBA"/>
</dbReference>
<evidence type="ECO:0000256" key="4">
    <source>
        <dbReference type="ARBA" id="ARBA00022525"/>
    </source>
</evidence>
<dbReference type="SMART" id="SM00327">
    <property type="entry name" value="VWA"/>
    <property type="match status" value="2"/>
</dbReference>
<keyword evidence="6" id="KW-0677">Repeat</keyword>
<comment type="function">
    <text evidence="1">Plays a role in the control of cell shape and motility in the trabecular meshwork.</text>
</comment>
<keyword evidence="4" id="KW-0964">Secreted</keyword>
<evidence type="ECO:0000256" key="2">
    <source>
        <dbReference type="ARBA" id="ARBA00004613"/>
    </source>
</evidence>
<accession>A0AAJ7PC90</accession>
<dbReference type="AlphaFoldDB" id="A0AAJ7PC90"/>
<dbReference type="RefSeq" id="XP_018517027.1">
    <property type="nucleotide sequence ID" value="XM_018661511.2"/>
</dbReference>
<dbReference type="InterPro" id="IPR036609">
    <property type="entry name" value="LCCL_sf"/>
</dbReference>
<keyword evidence="5 9" id="KW-0732">Signal</keyword>
<dbReference type="PROSITE" id="PS50234">
    <property type="entry name" value="VWFA"/>
    <property type="match status" value="2"/>
</dbReference>
<dbReference type="Gene3D" id="3.40.50.410">
    <property type="entry name" value="von Willebrand factor, type A domain"/>
    <property type="match status" value="2"/>
</dbReference>
<dbReference type="FunFam" id="3.40.50.410:FF:000029">
    <property type="entry name" value="Cochlin"/>
    <property type="match status" value="1"/>
</dbReference>
<dbReference type="FunFam" id="3.40.50.410:FF:000009">
    <property type="entry name" value="Putative vitrin"/>
    <property type="match status" value="1"/>
</dbReference>
<gene>
    <name evidence="13" type="primary">coch</name>
</gene>
<feature type="domain" description="VWFA" evidence="10">
    <location>
        <begin position="375"/>
        <end position="543"/>
    </location>
</feature>
<dbReference type="InterPro" id="IPR004043">
    <property type="entry name" value="LCCL"/>
</dbReference>
<evidence type="ECO:0000313" key="12">
    <source>
        <dbReference type="Proteomes" id="UP000694890"/>
    </source>
</evidence>
<feature type="chain" id="PRO_5042566507" description="Cochlin" evidence="9">
    <location>
        <begin position="23"/>
        <end position="555"/>
    </location>
</feature>
<keyword evidence="8" id="KW-0325">Glycoprotein</keyword>
<evidence type="ECO:0000256" key="6">
    <source>
        <dbReference type="ARBA" id="ARBA00022737"/>
    </source>
</evidence>
<dbReference type="InterPro" id="IPR002035">
    <property type="entry name" value="VWF_A"/>
</dbReference>
<evidence type="ECO:0000256" key="3">
    <source>
        <dbReference type="ARBA" id="ARBA00013828"/>
    </source>
</evidence>
<evidence type="ECO:0000313" key="13">
    <source>
        <dbReference type="RefSeq" id="XP_018517027.1"/>
    </source>
</evidence>
<dbReference type="SUPFAM" id="SSF53300">
    <property type="entry name" value="vWA-like"/>
    <property type="match status" value="2"/>
</dbReference>
<evidence type="ECO:0000256" key="9">
    <source>
        <dbReference type="SAM" id="SignalP"/>
    </source>
</evidence>
<feature type="domain" description="VWFA" evidence="10">
    <location>
        <begin position="173"/>
        <end position="358"/>
    </location>
</feature>
<feature type="domain" description="LCCL" evidence="11">
    <location>
        <begin position="27"/>
        <end position="120"/>
    </location>
</feature>
<dbReference type="CDD" id="cd01472">
    <property type="entry name" value="vWA_collagen"/>
    <property type="match status" value="1"/>
</dbReference>
<dbReference type="Pfam" id="PF03815">
    <property type="entry name" value="LCCL"/>
    <property type="match status" value="1"/>
</dbReference>
<evidence type="ECO:0000256" key="1">
    <source>
        <dbReference type="ARBA" id="ARBA00003388"/>
    </source>
</evidence>